<dbReference type="InterPro" id="IPR003609">
    <property type="entry name" value="Pan_app"/>
</dbReference>
<dbReference type="InterPro" id="IPR000177">
    <property type="entry name" value="Apple"/>
</dbReference>
<dbReference type="OrthoDB" id="75008at2759"/>
<dbReference type="GO" id="GO:0006508">
    <property type="term" value="P:proteolysis"/>
    <property type="evidence" value="ECO:0007669"/>
    <property type="project" value="InterPro"/>
</dbReference>
<dbReference type="EMBL" id="JNBR01001828">
    <property type="protein sequence ID" value="OQR84980.1"/>
    <property type="molecule type" value="Genomic_DNA"/>
</dbReference>
<keyword evidence="1" id="KW-0677">Repeat</keyword>
<dbReference type="Gene3D" id="3.40.50.10320">
    <property type="entry name" value="LmbE-like"/>
    <property type="match status" value="1"/>
</dbReference>
<accession>A0A0A7CP35</accession>
<keyword evidence="7" id="KW-1185">Reference proteome</keyword>
<protein>
    <submittedName>
        <fullName evidence="6">Carbohydrate-binding protein</fullName>
    </submittedName>
    <submittedName>
        <fullName evidence="5">Secreted protein</fullName>
    </submittedName>
</protein>
<dbReference type="Gene3D" id="3.50.4.10">
    <property type="entry name" value="Hepatocyte Growth Factor"/>
    <property type="match status" value="4"/>
</dbReference>
<feature type="chain" id="PRO_5002027493" evidence="3">
    <location>
        <begin position="22"/>
        <end position="945"/>
    </location>
</feature>
<evidence type="ECO:0000256" key="3">
    <source>
        <dbReference type="SAM" id="SignalP"/>
    </source>
</evidence>
<dbReference type="AlphaFoldDB" id="A0A0A7CP35"/>
<sequence length="945" mass="101571">MLVRGIALLALAGILPQVVTGLFLNASSQSSTLCTPLETDVDYPGNDIVSTSRSSPDECCADCAATPRCVVYVWNSMTSKCFLKHRVGQQIAYVGAKAAKLQSTSSPFCDLVKENVYYPGNDLSWSLQSRAEDCCDDCRRTPGCRGFVWGPEDYGRCYLKRLLGDPVPKAGYRSAGVIKPPQTCATELDVDYYGNDIVSIPRASPDACCADCDATPNCIAYVWSEYSGRGLCNLKHTKGPTSVATGAVAGVKSSGSAATCGELEADTSYDGVEITSTLRQAPSACCQDCADTPACTFFVWSSGTCSLRKDQGSKVTAPGAVASTLRRPPPPKPTTQQPGVSFVQARTVGTYPLPTLAFSVLPQVRWLENSAYRKFVAEFDLVMTNASLQGHHAGQPHELRLGDTLVSYFPLVASAGECATVAATYSFSLFTFAPASKLCILHNFGTMAPTGETWMATGGGSFAQHPQQTFPVGFTAQTSAANLDACKAACTGACAGVNFLTTGDCILVMPPRSTDDDADGVVGGWVLDSLRWTDVPNGVQFATMTDRDVSSKVVVGTGVENVERCVALITAQPNTKNAIFVYDAPARKCYAVPTSVAALSELRLVNYPTTPLVLSKQTLRGVDAVQLLDATSATDCHRRCIPSQTNCFASAYHAQQTGVCTLYVSTYRAGSTVGVVAARALLPSGPPSRNKTAIFLTAHQDDHELFIPAQVHAALSDPSTTVVFIYMSAGDAGRTDGWYQAREAGTVAATQAWVQTFGLYHPVRQTSEVNILGHVITKVVVGNAIHYFLRLPEWPLIDLLTAPRAVSPLDRPSETYASKEDVAAVLLRLVQLEAKGRATLHSQQFEFVDHQLHSMAGKLIANAVAGDKVLSECLSQAYYWGYQHWLDPVNILDPFVFEGQRRAWLALSSAVMRLYPWQSPWVDHISVLGREYIASSIPRTPLCPS</sequence>
<keyword evidence="3" id="KW-0732">Signal</keyword>
<dbReference type="PROSITE" id="PS50948">
    <property type="entry name" value="PAN"/>
    <property type="match status" value="1"/>
</dbReference>
<dbReference type="PANTHER" id="PTHR33946:SF4">
    <property type="entry name" value="COAGULATION FACTOR XI"/>
    <property type="match status" value="1"/>
</dbReference>
<evidence type="ECO:0000259" key="4">
    <source>
        <dbReference type="PROSITE" id="PS50948"/>
    </source>
</evidence>
<evidence type="ECO:0000313" key="6">
    <source>
        <dbReference type="EMBL" id="OQR84980.1"/>
    </source>
</evidence>
<dbReference type="Pfam" id="PF14295">
    <property type="entry name" value="PAN_4"/>
    <property type="match status" value="4"/>
</dbReference>
<dbReference type="GO" id="GO:0005576">
    <property type="term" value="C:extracellular region"/>
    <property type="evidence" value="ECO:0007669"/>
    <property type="project" value="InterPro"/>
</dbReference>
<proteinExistence type="predicted"/>
<evidence type="ECO:0000313" key="7">
    <source>
        <dbReference type="Proteomes" id="UP000243579"/>
    </source>
</evidence>
<dbReference type="Proteomes" id="UP000243579">
    <property type="component" value="Unassembled WGS sequence"/>
</dbReference>
<evidence type="ECO:0000256" key="2">
    <source>
        <dbReference type="ARBA" id="ARBA00023157"/>
    </source>
</evidence>
<feature type="signal peptide" evidence="3">
    <location>
        <begin position="1"/>
        <end position="21"/>
    </location>
</feature>
<evidence type="ECO:0000256" key="1">
    <source>
        <dbReference type="ARBA" id="ARBA00022737"/>
    </source>
</evidence>
<dbReference type="SMART" id="SM00223">
    <property type="entry name" value="APPLE"/>
    <property type="match status" value="2"/>
</dbReference>
<evidence type="ECO:0000313" key="5">
    <source>
        <dbReference type="EMBL" id="AIG56326.1"/>
    </source>
</evidence>
<dbReference type="CDD" id="cd01100">
    <property type="entry name" value="APPLE_Factor_XI_like"/>
    <property type="match status" value="4"/>
</dbReference>
<dbReference type="PANTHER" id="PTHR33946">
    <property type="match status" value="1"/>
</dbReference>
<organism evidence="5">
    <name type="scientific">Achlya hypogyna</name>
    <name type="common">Oomycete</name>
    <name type="synonym">Protoachlya hypogyna</name>
    <dbReference type="NCBI Taxonomy" id="1202772"/>
    <lineage>
        <taxon>Eukaryota</taxon>
        <taxon>Sar</taxon>
        <taxon>Stramenopiles</taxon>
        <taxon>Oomycota</taxon>
        <taxon>Saprolegniomycetes</taxon>
        <taxon>Saprolegniales</taxon>
        <taxon>Achlyaceae</taxon>
        <taxon>Achlya</taxon>
    </lineage>
</organism>
<feature type="domain" description="Apple" evidence="4">
    <location>
        <begin position="34"/>
        <end position="109"/>
    </location>
</feature>
<name>A0A0A7CP35_ACHHY</name>
<gene>
    <name evidence="6" type="ORF">ACHHYP_12476</name>
</gene>
<keyword evidence="2" id="KW-1015">Disulfide bond</keyword>
<dbReference type="EMBL" id="KM038865">
    <property type="protein sequence ID" value="AIG56326.1"/>
    <property type="molecule type" value="Genomic_DNA"/>
</dbReference>
<reference evidence="5 7" key="1">
    <citation type="journal article" date="2014" name="Genome Biol. Evol.">
        <title>The secreted proteins of Achlya hypogyna and Thraustotheca clavata identify the ancestral oomycete secretome and reveal gene acquisitions by horizontal gene transfer.</title>
        <authorList>
            <person name="Misner I."/>
            <person name="Blouin N."/>
            <person name="Leonard G."/>
            <person name="Richards T.A."/>
            <person name="Lane C.E."/>
        </authorList>
    </citation>
    <scope>NUCLEOTIDE SEQUENCE</scope>
    <source>
        <strain evidence="5 7">ATCC 48635</strain>
    </source>
</reference>
<dbReference type="InterPro" id="IPR024078">
    <property type="entry name" value="LmbE-like_dom_sf"/>
</dbReference>